<proteinExistence type="predicted"/>
<sequence>MTDISKCDGWIRNVLCVNRDNCLRYTIKADDLLQSWLMPQMKSNGSCQYFLPNYEQEKAQPRRQDS</sequence>
<accession>A0A6J5M2Q3</accession>
<reference evidence="1" key="1">
    <citation type="submission" date="2020-04" db="EMBL/GenBank/DDBJ databases">
        <authorList>
            <person name="Chiriac C."/>
            <person name="Salcher M."/>
            <person name="Ghai R."/>
            <person name="Kavagutti S V."/>
        </authorList>
    </citation>
    <scope>NUCLEOTIDE SEQUENCE</scope>
</reference>
<evidence type="ECO:0000313" key="1">
    <source>
        <dbReference type="EMBL" id="CAB4139336.1"/>
    </source>
</evidence>
<dbReference type="EMBL" id="LR796350">
    <property type="protein sequence ID" value="CAB4139336.1"/>
    <property type="molecule type" value="Genomic_DNA"/>
</dbReference>
<gene>
    <name evidence="1" type="ORF">UFOVP340_29</name>
</gene>
<organism evidence="1">
    <name type="scientific">uncultured Caudovirales phage</name>
    <dbReference type="NCBI Taxonomy" id="2100421"/>
    <lineage>
        <taxon>Viruses</taxon>
        <taxon>Duplodnaviria</taxon>
        <taxon>Heunggongvirae</taxon>
        <taxon>Uroviricota</taxon>
        <taxon>Caudoviricetes</taxon>
        <taxon>Peduoviridae</taxon>
        <taxon>Maltschvirus</taxon>
        <taxon>Maltschvirus maltsch</taxon>
    </lineage>
</organism>
<name>A0A6J5M2Q3_9CAUD</name>
<protein>
    <submittedName>
        <fullName evidence="1">Uncharacterized protein</fullName>
    </submittedName>
</protein>